<evidence type="ECO:0000313" key="1">
    <source>
        <dbReference type="EMBL" id="VAW90096.1"/>
    </source>
</evidence>
<proteinExistence type="predicted"/>
<organism evidence="1">
    <name type="scientific">hydrothermal vent metagenome</name>
    <dbReference type="NCBI Taxonomy" id="652676"/>
    <lineage>
        <taxon>unclassified sequences</taxon>
        <taxon>metagenomes</taxon>
        <taxon>ecological metagenomes</taxon>
    </lineage>
</organism>
<evidence type="ECO:0008006" key="2">
    <source>
        <dbReference type="Google" id="ProtNLM"/>
    </source>
</evidence>
<accession>A0A3B1ABA4</accession>
<name>A0A3B1ABA4_9ZZZZ</name>
<dbReference type="AlphaFoldDB" id="A0A3B1ABA4"/>
<protein>
    <recommendedName>
        <fullName evidence="2">Carrier domain-containing protein</fullName>
    </recommendedName>
</protein>
<dbReference type="SUPFAM" id="SSF47336">
    <property type="entry name" value="ACP-like"/>
    <property type="match status" value="1"/>
</dbReference>
<dbReference type="EMBL" id="UOFQ01000173">
    <property type="protein sequence ID" value="VAW90096.1"/>
    <property type="molecule type" value="Genomic_DNA"/>
</dbReference>
<dbReference type="Gene3D" id="1.10.1200.10">
    <property type="entry name" value="ACP-like"/>
    <property type="match status" value="1"/>
</dbReference>
<gene>
    <name evidence="1" type="ORF">MNBD_GAMMA17-1632</name>
</gene>
<reference evidence="1" key="1">
    <citation type="submission" date="2018-06" db="EMBL/GenBank/DDBJ databases">
        <authorList>
            <person name="Zhirakovskaya E."/>
        </authorList>
    </citation>
    <scope>NUCLEOTIDE SEQUENCE</scope>
</reference>
<dbReference type="InterPro" id="IPR036736">
    <property type="entry name" value="ACP-like_sf"/>
</dbReference>
<sequence length="95" mass="10595">MSSWDKRKLTDDLTALIIDECEKDDEFTAEEVDINKPLMGPESQLELDSLDTLQISLALLKCYGVRINGSKDGRIAFSSIDALANFIIKESTNAR</sequence>